<dbReference type="Pfam" id="PF00857">
    <property type="entry name" value="Isochorismatase"/>
    <property type="match status" value="1"/>
</dbReference>
<organism evidence="4 5">
    <name type="scientific">Nocardiopsis flavescens</name>
    <dbReference type="NCBI Taxonomy" id="758803"/>
    <lineage>
        <taxon>Bacteria</taxon>
        <taxon>Bacillati</taxon>
        <taxon>Actinomycetota</taxon>
        <taxon>Actinomycetes</taxon>
        <taxon>Streptosporangiales</taxon>
        <taxon>Nocardiopsidaceae</taxon>
        <taxon>Nocardiopsis</taxon>
    </lineage>
</organism>
<accession>A0A1M6LDG8</accession>
<evidence type="ECO:0000256" key="1">
    <source>
        <dbReference type="ARBA" id="ARBA00022801"/>
    </source>
</evidence>
<evidence type="ECO:0000313" key="5">
    <source>
        <dbReference type="Proteomes" id="UP000184452"/>
    </source>
</evidence>
<dbReference type="EMBL" id="FQZK01000008">
    <property type="protein sequence ID" value="SHJ69236.1"/>
    <property type="molecule type" value="Genomic_DNA"/>
</dbReference>
<evidence type="ECO:0000259" key="3">
    <source>
        <dbReference type="Pfam" id="PF00857"/>
    </source>
</evidence>
<dbReference type="InterPro" id="IPR050272">
    <property type="entry name" value="Isochorismatase-like_hydrls"/>
</dbReference>
<evidence type="ECO:0000256" key="2">
    <source>
        <dbReference type="SAM" id="MobiDB-lite"/>
    </source>
</evidence>
<reference evidence="4 5" key="1">
    <citation type="submission" date="2016-11" db="EMBL/GenBank/DDBJ databases">
        <authorList>
            <person name="Jaros S."/>
            <person name="Januszkiewicz K."/>
            <person name="Wedrychowicz H."/>
        </authorList>
    </citation>
    <scope>NUCLEOTIDE SEQUENCE [LARGE SCALE GENOMIC DNA]</scope>
    <source>
        <strain evidence="4 5">CGMCC 4.5723</strain>
    </source>
</reference>
<protein>
    <submittedName>
        <fullName evidence="4">Bifunctional isochorismate lyase / aryl carrier protein</fullName>
    </submittedName>
</protein>
<sequence length="212" mass="23085">MSLPAIPSYPMPTESDLPEPRMDWTLDPDRCVLLVHDMQRYFLGAFDGGAAPVPELLSNTALLRDACAERGIPRIHTAQPGAQHPRDRGLLRDLWGEGLRDDPGHTSLVVPFDAERGDVHLTKWRYSAFVRTGLEDLLRDAGRDQLVICGVYAHIGVLMTACDAFMRDIRTFIAADAVADFSAGDHAMALSYAARRCASVASTKGLLAALAA</sequence>
<feature type="region of interest" description="Disordered" evidence="2">
    <location>
        <begin position="1"/>
        <end position="21"/>
    </location>
</feature>
<dbReference type="STRING" id="758803.SAMN05421803_108176"/>
<dbReference type="AlphaFoldDB" id="A0A1M6LDG8"/>
<keyword evidence="4" id="KW-0456">Lyase</keyword>
<dbReference type="InterPro" id="IPR000868">
    <property type="entry name" value="Isochorismatase-like_dom"/>
</dbReference>
<proteinExistence type="predicted"/>
<keyword evidence="1" id="KW-0378">Hydrolase</keyword>
<dbReference type="GO" id="GO:0016829">
    <property type="term" value="F:lyase activity"/>
    <property type="evidence" value="ECO:0007669"/>
    <property type="project" value="UniProtKB-KW"/>
</dbReference>
<gene>
    <name evidence="4" type="ORF">SAMN05421803_108176</name>
</gene>
<dbReference type="SUPFAM" id="SSF52499">
    <property type="entry name" value="Isochorismatase-like hydrolases"/>
    <property type="match status" value="1"/>
</dbReference>
<dbReference type="InterPro" id="IPR036380">
    <property type="entry name" value="Isochorismatase-like_sf"/>
</dbReference>
<dbReference type="PANTHER" id="PTHR43540:SF3">
    <property type="entry name" value="ENTEROBACTIN SYNTHASE COMPONENT B"/>
    <property type="match status" value="1"/>
</dbReference>
<keyword evidence="5" id="KW-1185">Reference proteome</keyword>
<dbReference type="GO" id="GO:0008908">
    <property type="term" value="F:isochorismatase activity"/>
    <property type="evidence" value="ECO:0007669"/>
    <property type="project" value="InterPro"/>
</dbReference>
<name>A0A1M6LDG8_9ACTN</name>
<dbReference type="PANTHER" id="PTHR43540">
    <property type="entry name" value="PEROXYUREIDOACRYLATE/UREIDOACRYLATE AMIDOHYDROLASE-RELATED"/>
    <property type="match status" value="1"/>
</dbReference>
<dbReference type="RefSeq" id="WP_073380035.1">
    <property type="nucleotide sequence ID" value="NZ_FQZK01000008.1"/>
</dbReference>
<evidence type="ECO:0000313" key="4">
    <source>
        <dbReference type="EMBL" id="SHJ69236.1"/>
    </source>
</evidence>
<dbReference type="PRINTS" id="PR01398">
    <property type="entry name" value="ISCHRISMTASE"/>
</dbReference>
<dbReference type="InterPro" id="IPR016291">
    <property type="entry name" value="Isochorismatase"/>
</dbReference>
<dbReference type="Proteomes" id="UP000184452">
    <property type="component" value="Unassembled WGS sequence"/>
</dbReference>
<dbReference type="OrthoDB" id="5794853at2"/>
<dbReference type="Gene3D" id="3.40.50.850">
    <property type="entry name" value="Isochorismatase-like"/>
    <property type="match status" value="1"/>
</dbReference>
<feature type="domain" description="Isochorismatase-like" evidence="3">
    <location>
        <begin position="32"/>
        <end position="203"/>
    </location>
</feature>